<name>A0A8J2JVJ1_9HEXA</name>
<dbReference type="EMBL" id="CAJVCH010030971">
    <property type="protein sequence ID" value="CAG7709930.1"/>
    <property type="molecule type" value="Genomic_DNA"/>
</dbReference>
<dbReference type="Proteomes" id="UP000708208">
    <property type="component" value="Unassembled WGS sequence"/>
</dbReference>
<dbReference type="AlphaFoldDB" id="A0A8J2JVJ1"/>
<evidence type="ECO:0000313" key="2">
    <source>
        <dbReference type="Proteomes" id="UP000708208"/>
    </source>
</evidence>
<sequence>STSRTVVAMEEAMLVMTLSPMRIGAKGTARGPVKATTTRAPVKMAPVATSKLFSTTLVIAMPLSSFQFLSKLSWKRSGVELRASTDCRVEMLLTS</sequence>
<gene>
    <name evidence="1" type="ORF">AFUS01_LOCUS4912</name>
</gene>
<keyword evidence="2" id="KW-1185">Reference proteome</keyword>
<organism evidence="1 2">
    <name type="scientific">Allacma fusca</name>
    <dbReference type="NCBI Taxonomy" id="39272"/>
    <lineage>
        <taxon>Eukaryota</taxon>
        <taxon>Metazoa</taxon>
        <taxon>Ecdysozoa</taxon>
        <taxon>Arthropoda</taxon>
        <taxon>Hexapoda</taxon>
        <taxon>Collembola</taxon>
        <taxon>Symphypleona</taxon>
        <taxon>Sminthuridae</taxon>
        <taxon>Allacma</taxon>
    </lineage>
</organism>
<evidence type="ECO:0000313" key="1">
    <source>
        <dbReference type="EMBL" id="CAG7709930.1"/>
    </source>
</evidence>
<reference evidence="1" key="1">
    <citation type="submission" date="2021-06" db="EMBL/GenBank/DDBJ databases">
        <authorList>
            <person name="Hodson N. C."/>
            <person name="Mongue J. A."/>
            <person name="Jaron S. K."/>
        </authorList>
    </citation>
    <scope>NUCLEOTIDE SEQUENCE</scope>
</reference>
<protein>
    <submittedName>
        <fullName evidence="1">Uncharacterized protein</fullName>
    </submittedName>
</protein>
<comment type="caution">
    <text evidence="1">The sequence shown here is derived from an EMBL/GenBank/DDBJ whole genome shotgun (WGS) entry which is preliminary data.</text>
</comment>
<feature type="non-terminal residue" evidence="1">
    <location>
        <position position="1"/>
    </location>
</feature>
<accession>A0A8J2JVJ1</accession>
<proteinExistence type="predicted"/>